<sequence>LKGLTKKQNCQHNAMGVTLACELIDLEKTGDYPELEGFDSLGWLRKVIDNVEGVESTREWVEAHWPDEEDWLRPLNFNYR</sequence>
<organism evidence="1">
    <name type="scientific">marine metagenome</name>
    <dbReference type="NCBI Taxonomy" id="408172"/>
    <lineage>
        <taxon>unclassified sequences</taxon>
        <taxon>metagenomes</taxon>
        <taxon>ecological metagenomes</taxon>
    </lineage>
</organism>
<accession>A0A381XH93</accession>
<dbReference type="AlphaFoldDB" id="A0A381XH93"/>
<gene>
    <name evidence="1" type="ORF">METZ01_LOCUS116766</name>
</gene>
<dbReference type="EMBL" id="UINC01015119">
    <property type="protein sequence ID" value="SVA63912.1"/>
    <property type="molecule type" value="Genomic_DNA"/>
</dbReference>
<reference evidence="1" key="1">
    <citation type="submission" date="2018-05" db="EMBL/GenBank/DDBJ databases">
        <authorList>
            <person name="Lanie J.A."/>
            <person name="Ng W.-L."/>
            <person name="Kazmierczak K.M."/>
            <person name="Andrzejewski T.M."/>
            <person name="Davidsen T.M."/>
            <person name="Wayne K.J."/>
            <person name="Tettelin H."/>
            <person name="Glass J.I."/>
            <person name="Rusch D."/>
            <person name="Podicherti R."/>
            <person name="Tsui H.-C.T."/>
            <person name="Winkler M.E."/>
        </authorList>
    </citation>
    <scope>NUCLEOTIDE SEQUENCE</scope>
</reference>
<protein>
    <submittedName>
        <fullName evidence="1">Uncharacterized protein</fullName>
    </submittedName>
</protein>
<evidence type="ECO:0000313" key="1">
    <source>
        <dbReference type="EMBL" id="SVA63912.1"/>
    </source>
</evidence>
<proteinExistence type="predicted"/>
<feature type="non-terminal residue" evidence="1">
    <location>
        <position position="1"/>
    </location>
</feature>
<name>A0A381XH93_9ZZZZ</name>